<dbReference type="Proteomes" id="UP000273022">
    <property type="component" value="Unassembled WGS sequence"/>
</dbReference>
<gene>
    <name evidence="1" type="ORF">D5R81_01935</name>
</gene>
<comment type="caution">
    <text evidence="1">The sequence shown here is derived from an EMBL/GenBank/DDBJ whole genome shotgun (WGS) entry which is preliminary data.</text>
</comment>
<sequence>MTDFSIKNKLTSQSFNKQKGLIKRILLGKSTTCTECKKELELILPETKNANKNPGIYCKKGCTDIELELEAVH</sequence>
<dbReference type="AlphaFoldDB" id="A0A3A6U4N4"/>
<dbReference type="RefSeq" id="WP_121851973.1">
    <property type="nucleotide sequence ID" value="NZ_CP037952.1"/>
</dbReference>
<protein>
    <recommendedName>
        <fullName evidence="3">MYM-type domain-containing protein</fullName>
    </recommendedName>
</protein>
<evidence type="ECO:0008006" key="3">
    <source>
        <dbReference type="Google" id="ProtNLM"/>
    </source>
</evidence>
<keyword evidence="2" id="KW-1185">Reference proteome</keyword>
<evidence type="ECO:0000313" key="2">
    <source>
        <dbReference type="Proteomes" id="UP000273022"/>
    </source>
</evidence>
<reference evidence="1 2" key="1">
    <citation type="submission" date="2018-09" db="EMBL/GenBank/DDBJ databases">
        <title>Phylogeny of the Shewanellaceae, and recommendation for two new genera, Pseudoshewanella and Parashewanella.</title>
        <authorList>
            <person name="Wang G."/>
        </authorList>
    </citation>
    <scope>NUCLEOTIDE SEQUENCE [LARGE SCALE GENOMIC DNA]</scope>
    <source>
        <strain evidence="1 2">KCTC 22492</strain>
    </source>
</reference>
<proteinExistence type="predicted"/>
<dbReference type="OrthoDB" id="6387849at2"/>
<name>A0A3A6U4N4_9GAMM</name>
<accession>A0A3A6U4N4</accession>
<dbReference type="EMBL" id="QYYH01000007">
    <property type="protein sequence ID" value="RJY19136.1"/>
    <property type="molecule type" value="Genomic_DNA"/>
</dbReference>
<organism evidence="1 2">
    <name type="scientific">Parashewanella spongiae</name>
    <dbReference type="NCBI Taxonomy" id="342950"/>
    <lineage>
        <taxon>Bacteria</taxon>
        <taxon>Pseudomonadati</taxon>
        <taxon>Pseudomonadota</taxon>
        <taxon>Gammaproteobacteria</taxon>
        <taxon>Alteromonadales</taxon>
        <taxon>Shewanellaceae</taxon>
        <taxon>Parashewanella</taxon>
    </lineage>
</organism>
<evidence type="ECO:0000313" key="1">
    <source>
        <dbReference type="EMBL" id="RJY19136.1"/>
    </source>
</evidence>